<accession>A0A850R9U5</accession>
<keyword evidence="5 6" id="KW-0378">Hydrolase</keyword>
<evidence type="ECO:0000313" key="9">
    <source>
        <dbReference type="Proteomes" id="UP000592294"/>
    </source>
</evidence>
<dbReference type="RefSeq" id="WP_176978200.1">
    <property type="nucleotide sequence ID" value="NZ_JABZEO010000024.1"/>
</dbReference>
<dbReference type="InterPro" id="IPR019757">
    <property type="entry name" value="Pept_S26A_signal_pept_1_Lys-AS"/>
</dbReference>
<dbReference type="InterPro" id="IPR000223">
    <property type="entry name" value="Pept_S26A_signal_pept_1"/>
</dbReference>
<reference evidence="8 9" key="1">
    <citation type="submission" date="2020-06" db="EMBL/GenBank/DDBJ databases">
        <title>Whole-genome sequence of Allochromatium humboldtianum DSM 21881, type strain.</title>
        <authorList>
            <person name="Kyndt J.A."/>
            <person name="Meyer T.E."/>
        </authorList>
    </citation>
    <scope>NUCLEOTIDE SEQUENCE [LARGE SCALE GENOMIC DNA]</scope>
    <source>
        <strain evidence="8 9">DSM 21881</strain>
    </source>
</reference>
<dbReference type="EC" id="3.4.21.89" evidence="3 6"/>
<dbReference type="EMBL" id="JABZEO010000024">
    <property type="protein sequence ID" value="NVZ11509.1"/>
    <property type="molecule type" value="Genomic_DNA"/>
</dbReference>
<protein>
    <recommendedName>
        <fullName evidence="4 6">Signal peptidase I</fullName>
        <ecNumber evidence="3 6">3.4.21.89</ecNumber>
    </recommendedName>
</protein>
<comment type="catalytic activity">
    <reaction evidence="1 6">
        <text>Cleavage of hydrophobic, N-terminal signal or leader sequences from secreted and periplasmic proteins.</text>
        <dbReference type="EC" id="3.4.21.89"/>
    </reaction>
</comment>
<proteinExistence type="inferred from homology"/>
<evidence type="ECO:0000256" key="2">
    <source>
        <dbReference type="ARBA" id="ARBA00009370"/>
    </source>
</evidence>
<evidence type="ECO:0000256" key="6">
    <source>
        <dbReference type="RuleBase" id="RU362042"/>
    </source>
</evidence>
<feature type="domain" description="Peptidase S26" evidence="7">
    <location>
        <begin position="40"/>
        <end position="152"/>
    </location>
</feature>
<dbReference type="PANTHER" id="PTHR43390">
    <property type="entry name" value="SIGNAL PEPTIDASE I"/>
    <property type="match status" value="1"/>
</dbReference>
<keyword evidence="6" id="KW-0645">Protease</keyword>
<dbReference type="NCBIfam" id="TIGR02227">
    <property type="entry name" value="sigpep_I_bact"/>
    <property type="match status" value="1"/>
</dbReference>
<name>A0A850R9U5_9GAMM</name>
<dbReference type="GO" id="GO:0009003">
    <property type="term" value="F:signal peptidase activity"/>
    <property type="evidence" value="ECO:0007669"/>
    <property type="project" value="UniProtKB-EC"/>
</dbReference>
<evidence type="ECO:0000256" key="5">
    <source>
        <dbReference type="ARBA" id="ARBA00022801"/>
    </source>
</evidence>
<evidence type="ECO:0000256" key="4">
    <source>
        <dbReference type="ARBA" id="ARBA00019232"/>
    </source>
</evidence>
<evidence type="ECO:0000259" key="7">
    <source>
        <dbReference type="Pfam" id="PF10502"/>
    </source>
</evidence>
<dbReference type="AlphaFoldDB" id="A0A850R9U5"/>
<dbReference type="PROSITE" id="PS00760">
    <property type="entry name" value="SPASE_I_2"/>
    <property type="match status" value="1"/>
</dbReference>
<comment type="caution">
    <text evidence="8">The sequence shown here is derived from an EMBL/GenBank/DDBJ whole genome shotgun (WGS) entry which is preliminary data.</text>
</comment>
<dbReference type="GO" id="GO:0006465">
    <property type="term" value="P:signal peptide processing"/>
    <property type="evidence" value="ECO:0007669"/>
    <property type="project" value="InterPro"/>
</dbReference>
<comment type="subcellular location">
    <subcellularLocation>
        <location evidence="6">Membrane</location>
        <topology evidence="6">Multi-pass membrane protein</topology>
    </subcellularLocation>
</comment>
<dbReference type="GO" id="GO:0004252">
    <property type="term" value="F:serine-type endopeptidase activity"/>
    <property type="evidence" value="ECO:0007669"/>
    <property type="project" value="InterPro"/>
</dbReference>
<dbReference type="GO" id="GO:0016020">
    <property type="term" value="C:membrane"/>
    <property type="evidence" value="ECO:0007669"/>
    <property type="project" value="UniProtKB-SubCell"/>
</dbReference>
<dbReference type="Proteomes" id="UP000592294">
    <property type="component" value="Unassembled WGS sequence"/>
</dbReference>
<sequence>MSLALVTFWRASDYRLGVDVQRFTGEPSCLPFTLFVMHMQADRPPQRGDFVVATMPDSGLPLGARPGARILKRIAGVPGDQIRIEGTELYINGLHRDRLWLAKSLPGKQPGDFDLDLTLADGQYFLLGSTQESFDSRYWGPIHREAIRGYAHPLF</sequence>
<gene>
    <name evidence="8" type="primary">lepB</name>
    <name evidence="8" type="ORF">HW932_19855</name>
</gene>
<dbReference type="Gene3D" id="2.10.109.10">
    <property type="entry name" value="Umud Fragment, subunit A"/>
    <property type="match status" value="1"/>
</dbReference>
<organism evidence="8 9">
    <name type="scientific">Allochromatium humboldtianum</name>
    <dbReference type="NCBI Taxonomy" id="504901"/>
    <lineage>
        <taxon>Bacteria</taxon>
        <taxon>Pseudomonadati</taxon>
        <taxon>Pseudomonadota</taxon>
        <taxon>Gammaproteobacteria</taxon>
        <taxon>Chromatiales</taxon>
        <taxon>Chromatiaceae</taxon>
        <taxon>Allochromatium</taxon>
    </lineage>
</organism>
<comment type="similarity">
    <text evidence="2 6">Belongs to the peptidase S26 family.</text>
</comment>
<evidence type="ECO:0000313" key="8">
    <source>
        <dbReference type="EMBL" id="NVZ11509.1"/>
    </source>
</evidence>
<dbReference type="InterPro" id="IPR019533">
    <property type="entry name" value="Peptidase_S26"/>
</dbReference>
<dbReference type="Pfam" id="PF10502">
    <property type="entry name" value="Peptidase_S26"/>
    <property type="match status" value="1"/>
</dbReference>
<dbReference type="InterPro" id="IPR036286">
    <property type="entry name" value="LexA/Signal_pep-like_sf"/>
</dbReference>
<evidence type="ECO:0000256" key="3">
    <source>
        <dbReference type="ARBA" id="ARBA00013208"/>
    </source>
</evidence>
<evidence type="ECO:0000256" key="1">
    <source>
        <dbReference type="ARBA" id="ARBA00000677"/>
    </source>
</evidence>
<dbReference type="PANTHER" id="PTHR43390:SF1">
    <property type="entry name" value="CHLOROPLAST PROCESSING PEPTIDASE"/>
    <property type="match status" value="1"/>
</dbReference>
<dbReference type="SUPFAM" id="SSF51306">
    <property type="entry name" value="LexA/Signal peptidase"/>
    <property type="match status" value="1"/>
</dbReference>
<keyword evidence="9" id="KW-1185">Reference proteome</keyword>